<protein>
    <recommendedName>
        <fullName evidence="3">Reverse transcriptase zinc-binding domain-containing protein</fullName>
    </recommendedName>
</protein>
<dbReference type="Proteomes" id="UP001497516">
    <property type="component" value="Chromosome 6"/>
</dbReference>
<reference evidence="1 2" key="1">
    <citation type="submission" date="2024-04" db="EMBL/GenBank/DDBJ databases">
        <authorList>
            <person name="Fracassetti M."/>
        </authorList>
    </citation>
    <scope>NUCLEOTIDE SEQUENCE [LARGE SCALE GENOMIC DNA]</scope>
</reference>
<dbReference type="AlphaFoldDB" id="A0AAV2F3W2"/>
<evidence type="ECO:0008006" key="3">
    <source>
        <dbReference type="Google" id="ProtNLM"/>
    </source>
</evidence>
<name>A0AAV2F3W2_9ROSI</name>
<dbReference type="EMBL" id="OZ034819">
    <property type="protein sequence ID" value="CAL1392365.1"/>
    <property type="molecule type" value="Genomic_DNA"/>
</dbReference>
<organism evidence="1 2">
    <name type="scientific">Linum trigynum</name>
    <dbReference type="NCBI Taxonomy" id="586398"/>
    <lineage>
        <taxon>Eukaryota</taxon>
        <taxon>Viridiplantae</taxon>
        <taxon>Streptophyta</taxon>
        <taxon>Embryophyta</taxon>
        <taxon>Tracheophyta</taxon>
        <taxon>Spermatophyta</taxon>
        <taxon>Magnoliopsida</taxon>
        <taxon>eudicotyledons</taxon>
        <taxon>Gunneridae</taxon>
        <taxon>Pentapetalae</taxon>
        <taxon>rosids</taxon>
        <taxon>fabids</taxon>
        <taxon>Malpighiales</taxon>
        <taxon>Linaceae</taxon>
        <taxon>Linum</taxon>
    </lineage>
</organism>
<gene>
    <name evidence="1" type="ORF">LTRI10_LOCUS33019</name>
</gene>
<evidence type="ECO:0000313" key="1">
    <source>
        <dbReference type="EMBL" id="CAL1392365.1"/>
    </source>
</evidence>
<evidence type="ECO:0000313" key="2">
    <source>
        <dbReference type="Proteomes" id="UP001497516"/>
    </source>
</evidence>
<accession>A0AAV2F3W2</accession>
<keyword evidence="2" id="KW-1185">Reference proteome</keyword>
<sequence>MKKWGFAGPDKCYLCDQLAESRDHIFSTCVFYITTHKQLFGQFTSFLPRSWEDNLLWATRKFGVKKPCALVGRLIWQSHISHILRERYRRAFGENGKTTETLVSRVQSEVRVMVQDPVLLEKYWAAAS</sequence>
<proteinExistence type="predicted"/>